<dbReference type="Pfam" id="PF00535">
    <property type="entry name" value="Glycos_transf_2"/>
    <property type="match status" value="1"/>
</dbReference>
<keyword evidence="2" id="KW-0328">Glycosyltransferase</keyword>
<protein>
    <submittedName>
        <fullName evidence="9">Glycosyl transferase family 2</fullName>
    </submittedName>
</protein>
<evidence type="ECO:0000256" key="6">
    <source>
        <dbReference type="ARBA" id="ARBA00023136"/>
    </source>
</evidence>
<dbReference type="eggNOG" id="arCOG01389">
    <property type="taxonomic scope" value="Archaea"/>
</dbReference>
<dbReference type="InterPro" id="IPR029044">
    <property type="entry name" value="Nucleotide-diphossugar_trans"/>
</dbReference>
<feature type="transmembrane region" description="Helical" evidence="7">
    <location>
        <begin position="26"/>
        <end position="51"/>
    </location>
</feature>
<proteinExistence type="predicted"/>
<feature type="transmembrane region" description="Helical" evidence="7">
    <location>
        <begin position="361"/>
        <end position="382"/>
    </location>
</feature>
<dbReference type="Gene3D" id="3.90.550.10">
    <property type="entry name" value="Spore Coat Polysaccharide Biosynthesis Protein SpsA, Chain A"/>
    <property type="match status" value="1"/>
</dbReference>
<dbReference type="OrthoDB" id="46222at2157"/>
<dbReference type="Proteomes" id="UP000001068">
    <property type="component" value="Chromosome"/>
</dbReference>
<dbReference type="KEGG" id="dmu:Desmu_0445"/>
<dbReference type="RefSeq" id="WP_013561983.1">
    <property type="nucleotide sequence ID" value="NC_014961.1"/>
</dbReference>
<dbReference type="InterPro" id="IPR050321">
    <property type="entry name" value="Glycosyltr_2/OpgH_subfam"/>
</dbReference>
<dbReference type="GeneID" id="10153138"/>
<keyword evidence="3 9" id="KW-0808">Transferase</keyword>
<dbReference type="PANTHER" id="PTHR43867">
    <property type="entry name" value="CELLULOSE SYNTHASE CATALYTIC SUBUNIT A [UDP-FORMING]"/>
    <property type="match status" value="1"/>
</dbReference>
<reference evidence="9 10" key="2">
    <citation type="journal article" date="2011" name="Stand. Genomic Sci.">
        <title>Complete genome sequence of Desulfurococcus mucosus type strain (O7/1).</title>
        <authorList>
            <person name="Wirth R."/>
            <person name="Chertkov O."/>
            <person name="Held B."/>
            <person name="Lapidus A."/>
            <person name="Nolan M."/>
            <person name="Lucas S."/>
            <person name="Hammon N."/>
            <person name="Deshpande S."/>
            <person name="Cheng J.F."/>
            <person name="Tapia R."/>
            <person name="Han C."/>
            <person name="Goodwin L."/>
            <person name="Pitluck S."/>
            <person name="Liolios K."/>
            <person name="Ioanna P."/>
            <person name="Ivanova N."/>
            <person name="Mavromatis K."/>
            <person name="Mikhailova N."/>
            <person name="Pati A."/>
            <person name="Chen A."/>
            <person name="Palaniappan K."/>
            <person name="Land M."/>
            <person name="Hauser L."/>
            <person name="Chang Y.J."/>
            <person name="Jeffries C.D."/>
            <person name="Bilek Y."/>
            <person name="Hader T."/>
            <person name="Rohde M."/>
            <person name="Spring S."/>
            <person name="Sikorski J."/>
            <person name="Goker M."/>
            <person name="Woyke T."/>
            <person name="Bristow J."/>
            <person name="Eisen J.A."/>
            <person name="Markowitz V."/>
            <person name="Hugenholtz P."/>
            <person name="Kyrpides N.C."/>
            <person name="Klenk H.P."/>
        </authorList>
    </citation>
    <scope>NUCLEOTIDE SEQUENCE [LARGE SCALE GENOMIC DNA]</scope>
    <source>
        <strain evidence="10">ATCC 35584 / DSM 2162 / JCM 9187 / O7/1</strain>
    </source>
</reference>
<evidence type="ECO:0000313" key="10">
    <source>
        <dbReference type="Proteomes" id="UP000001068"/>
    </source>
</evidence>
<name>E8R8D5_DESM0</name>
<evidence type="ECO:0000256" key="4">
    <source>
        <dbReference type="ARBA" id="ARBA00022692"/>
    </source>
</evidence>
<keyword evidence="10" id="KW-1185">Reference proteome</keyword>
<comment type="subcellular location">
    <subcellularLocation>
        <location evidence="1">Membrane</location>
        <topology evidence="1">Multi-pass membrane protein</topology>
    </subcellularLocation>
</comment>
<evidence type="ECO:0000256" key="1">
    <source>
        <dbReference type="ARBA" id="ARBA00004141"/>
    </source>
</evidence>
<keyword evidence="6 7" id="KW-0472">Membrane</keyword>
<dbReference type="EMBL" id="CP002363">
    <property type="protein sequence ID" value="ADV64761.1"/>
    <property type="molecule type" value="Genomic_DNA"/>
</dbReference>
<feature type="transmembrane region" description="Helical" evidence="7">
    <location>
        <begin position="394"/>
        <end position="417"/>
    </location>
</feature>
<feature type="domain" description="Glycosyltransferase 2-like" evidence="8">
    <location>
        <begin position="75"/>
        <end position="245"/>
    </location>
</feature>
<dbReference type="PANTHER" id="PTHR43867:SF2">
    <property type="entry name" value="CELLULOSE SYNTHASE CATALYTIC SUBUNIT A [UDP-FORMING]"/>
    <property type="match status" value="1"/>
</dbReference>
<reference evidence="10" key="1">
    <citation type="submission" date="2010-11" db="EMBL/GenBank/DDBJ databases">
        <title>The complete genome of Desulfurococcus mucosus DSM 2162.</title>
        <authorList>
            <consortium name="US DOE Joint Genome Institute (JGI-PGF)"/>
            <person name="Lucas S."/>
            <person name="Copeland A."/>
            <person name="Lapidus A."/>
            <person name="Bruce D."/>
            <person name="Goodwin L."/>
            <person name="Pitluck S."/>
            <person name="Kyrpides N."/>
            <person name="Mavromatis K."/>
            <person name="Pagani I."/>
            <person name="Ivanova N."/>
            <person name="Ovchinnikova G."/>
            <person name="Chertkov O."/>
            <person name="Held B."/>
            <person name="Brettin T."/>
            <person name="Detter J.C."/>
            <person name="Tapia R."/>
            <person name="Han C."/>
            <person name="Land M."/>
            <person name="Hauser L."/>
            <person name="Markowitz V."/>
            <person name="Cheng J.-F."/>
            <person name="Hugenholtz P."/>
            <person name="Woyke T."/>
            <person name="Wu D."/>
            <person name="Wirth R."/>
            <person name="Bilek Y."/>
            <person name="Hader T."/>
            <person name="Klenk H.-P."/>
            <person name="Eisen J.A."/>
        </authorList>
    </citation>
    <scope>NUCLEOTIDE SEQUENCE [LARGE SCALE GENOMIC DNA]</scope>
    <source>
        <strain evidence="10">ATCC 35584 / DSM 2162 / JCM 9187 / O7/1</strain>
    </source>
</reference>
<keyword evidence="5 7" id="KW-1133">Transmembrane helix</keyword>
<sequence precursor="true">MLNSYWYAELEAWRRFLLDFTVNASIVLYIVSSAVLGVYAAWYISSFIAFIRLGPPKPARLLEKMPQSMWPKVGILIPVYNDYEVLASIKSLQGIDYPNTVVVVVDDSDDEDLLHELSNASLRSRVKLVHYRRKGRKGLKAGALNDAIEYLLSVEHVDYVLILDADFEIEPGMVWKLVSLAFDHDAHVVQGYQRHRKGSDTVIGTLYRASTAGSIVNLVGRYRDGLYPIFTGSCGLISRRVFERVRFRPGSLAEDWRLTIDSSMEIPGFKILATHEAAASGAVPKTHRALWRQQVRWAAGTLSEFASTFLEILACKGLSRTAKLGYVLQGLYFTNGVWVYVNTLAPLAHYLVTGSHLRMPWPIGVYLWLLGIETLLIAGAMLEGYRYKDTVITALYAIPMIYYLALMHVAGTVKGILPGGVKWVVTSKRGEYRDLYRY</sequence>
<dbReference type="GO" id="GO:0016757">
    <property type="term" value="F:glycosyltransferase activity"/>
    <property type="evidence" value="ECO:0007669"/>
    <property type="project" value="UniProtKB-KW"/>
</dbReference>
<evidence type="ECO:0000259" key="8">
    <source>
        <dbReference type="Pfam" id="PF00535"/>
    </source>
</evidence>
<dbReference type="GO" id="GO:0016020">
    <property type="term" value="C:membrane"/>
    <property type="evidence" value="ECO:0007669"/>
    <property type="project" value="UniProtKB-SubCell"/>
</dbReference>
<dbReference type="AlphaFoldDB" id="E8R8D5"/>
<dbReference type="STRING" id="765177.Desmu_0445"/>
<organism evidence="9 10">
    <name type="scientific">Desulfurococcus mucosus (strain ATCC 35584 / DSM 2162 / JCM 9187 / O7/1)</name>
    <dbReference type="NCBI Taxonomy" id="765177"/>
    <lineage>
        <taxon>Archaea</taxon>
        <taxon>Thermoproteota</taxon>
        <taxon>Thermoprotei</taxon>
        <taxon>Desulfurococcales</taxon>
        <taxon>Desulfurococcaceae</taxon>
        <taxon>Desulfurococcus</taxon>
    </lineage>
</organism>
<dbReference type="SUPFAM" id="SSF53448">
    <property type="entry name" value="Nucleotide-diphospho-sugar transferases"/>
    <property type="match status" value="1"/>
</dbReference>
<feature type="transmembrane region" description="Helical" evidence="7">
    <location>
        <begin position="324"/>
        <end position="341"/>
    </location>
</feature>
<dbReference type="HOGENOM" id="CLU_658286_0_0_2"/>
<evidence type="ECO:0000256" key="7">
    <source>
        <dbReference type="SAM" id="Phobius"/>
    </source>
</evidence>
<gene>
    <name evidence="9" type="ordered locus">Desmu_0445</name>
</gene>
<evidence type="ECO:0000256" key="3">
    <source>
        <dbReference type="ARBA" id="ARBA00022679"/>
    </source>
</evidence>
<evidence type="ECO:0000256" key="2">
    <source>
        <dbReference type="ARBA" id="ARBA00022676"/>
    </source>
</evidence>
<accession>E8R8D5</accession>
<keyword evidence="4 7" id="KW-0812">Transmembrane</keyword>
<evidence type="ECO:0000256" key="5">
    <source>
        <dbReference type="ARBA" id="ARBA00022989"/>
    </source>
</evidence>
<dbReference type="InterPro" id="IPR001173">
    <property type="entry name" value="Glyco_trans_2-like"/>
</dbReference>
<evidence type="ECO:0000313" key="9">
    <source>
        <dbReference type="EMBL" id="ADV64761.1"/>
    </source>
</evidence>